<feature type="compositionally biased region" description="Polar residues" evidence="1">
    <location>
        <begin position="77"/>
        <end position="86"/>
    </location>
</feature>
<dbReference type="InterPro" id="IPR001677">
    <property type="entry name" value="TbpB_B_D"/>
</dbReference>
<dbReference type="EMBL" id="CAADEY010000117">
    <property type="protein sequence ID" value="VFJ64378.1"/>
    <property type="molecule type" value="Genomic_DNA"/>
</dbReference>
<name>A0A450TC32_9GAMM</name>
<proteinExistence type="predicted"/>
<feature type="compositionally biased region" description="Basic and acidic residues" evidence="1">
    <location>
        <begin position="87"/>
        <end position="108"/>
    </location>
</feature>
<feature type="compositionally biased region" description="Basic and acidic residues" evidence="1">
    <location>
        <begin position="66"/>
        <end position="76"/>
    </location>
</feature>
<feature type="domain" description="Transferrin-binding protein B C-lobe/N-lobe beta-barrel" evidence="2">
    <location>
        <begin position="476"/>
        <end position="579"/>
    </location>
</feature>
<sequence>MNRKKLPLIIGAILTVGIMGFSRIAPADSFTHWGRWNADTRDSGAVSGTQVAEAASDGRSVQRGQGKSEKQADTRNEQTPAGQSNETGRDDAREGAWEREKGERHDGDVQTARAEVRGQSNITVNDADFYWTPMEDGASGEAVHAALADTGMNETGADPFSTEIIGTSVLEETAQNETITELANSGPTGWVAYVSTYDDCGYGFCSNALVRKSANMVMEEITGADGTVTGISALVEIAVDNLPGGLPSDDTMGVLTPTGDGYLTFDPADNTTFTPMALDLVTDAGGEDETTYAGAVTAEPTADWWRPAEDSPYFFGGYWSSDTKEGEFIAGERATNMRGSKRYLGEGYDTVAYLTISNGSWKGSFYNDAMVSDTAIDGLRGFKASGRANGADFSTSNITAVDYTGKALGNTVTGSVQGSIFGPEAQVGGGIYELDIDESEEYADIYALYGATPVEDIEALAAGDVTLLYDGEGFNTDSMQMTVAFGSGTWEGEFYPGELYDSPINNTEGFAASGTIDGNLFRSDSLSTVDLFGGPTTTETITGDVEGGFFGPDATAGYGEYDVTISDGAGTRKDVSGEFAMFQSEVEN</sequence>
<organism evidence="3">
    <name type="scientific">Candidatus Kentrum sp. DK</name>
    <dbReference type="NCBI Taxonomy" id="2126562"/>
    <lineage>
        <taxon>Bacteria</taxon>
        <taxon>Pseudomonadati</taxon>
        <taxon>Pseudomonadota</taxon>
        <taxon>Gammaproteobacteria</taxon>
        <taxon>Candidatus Kentrum</taxon>
    </lineage>
</organism>
<gene>
    <name evidence="3" type="ORF">BECKDK2373C_GA0170839_11173</name>
</gene>
<dbReference type="Gene3D" id="2.40.160.90">
    <property type="match status" value="1"/>
</dbReference>
<reference evidence="3" key="1">
    <citation type="submission" date="2019-02" db="EMBL/GenBank/DDBJ databases">
        <authorList>
            <person name="Gruber-Vodicka R. H."/>
            <person name="Seah K. B. B."/>
        </authorList>
    </citation>
    <scope>NUCLEOTIDE SEQUENCE</scope>
    <source>
        <strain evidence="3">BECK_DK161</strain>
    </source>
</reference>
<evidence type="ECO:0000259" key="2">
    <source>
        <dbReference type="Pfam" id="PF01298"/>
    </source>
</evidence>
<dbReference type="Pfam" id="PF01298">
    <property type="entry name" value="TbpB_B_D"/>
    <property type="match status" value="1"/>
</dbReference>
<evidence type="ECO:0000256" key="1">
    <source>
        <dbReference type="SAM" id="MobiDB-lite"/>
    </source>
</evidence>
<evidence type="ECO:0000313" key="3">
    <source>
        <dbReference type="EMBL" id="VFJ64378.1"/>
    </source>
</evidence>
<protein>
    <recommendedName>
        <fullName evidence="2">Transferrin-binding protein B C-lobe/N-lobe beta-barrel domain-containing protein</fullName>
    </recommendedName>
</protein>
<feature type="region of interest" description="Disordered" evidence="1">
    <location>
        <begin position="41"/>
        <end position="110"/>
    </location>
</feature>
<accession>A0A450TC32</accession>
<dbReference type="AlphaFoldDB" id="A0A450TC32"/>